<dbReference type="InterPro" id="IPR020846">
    <property type="entry name" value="MFS_dom"/>
</dbReference>
<keyword evidence="6 8" id="KW-1133">Transmembrane helix</keyword>
<keyword evidence="11" id="KW-1185">Reference proteome</keyword>
<reference evidence="10 11" key="1">
    <citation type="journal article" date="2002" name="Proc. Natl. Acad. Sci. U.S.A.">
        <title>Extensive mosaic structure revealed by the complete genome sequence of uropathogenic Escherichia coli.</title>
        <authorList>
            <person name="Welch R.A."/>
            <person name="Burland V."/>
            <person name="Plunkett G.III."/>
            <person name="Redford P."/>
            <person name="Roesch P."/>
            <person name="Rasko D."/>
            <person name="Buckles E.L."/>
            <person name="Liou S.R."/>
            <person name="Boutin A."/>
            <person name="Hackett J."/>
            <person name="Stroud D."/>
            <person name="Mayhew G.F."/>
            <person name="Rose D.J."/>
            <person name="Zhou S."/>
            <person name="Schwartz D.C."/>
            <person name="Perna N.T."/>
            <person name="Mobley H.L."/>
            <person name="Donnenberg M.S."/>
            <person name="Blattner F.R."/>
        </authorList>
    </citation>
    <scope>NUCLEOTIDE SEQUENCE [LARGE SCALE GENOMIC DNA]</scope>
    <source>
        <strain evidence="11">CFT073 / ATCC 700928 / UPEC</strain>
    </source>
</reference>
<keyword evidence="5 8" id="KW-0812">Transmembrane</keyword>
<dbReference type="GO" id="GO:0022857">
    <property type="term" value="F:transmembrane transporter activity"/>
    <property type="evidence" value="ECO:0007669"/>
    <property type="project" value="InterPro"/>
</dbReference>
<comment type="subcellular location">
    <subcellularLocation>
        <location evidence="1">Membrane</location>
        <topology evidence="1">Multi-pass membrane protein</topology>
    </subcellularLocation>
</comment>
<evidence type="ECO:0000256" key="5">
    <source>
        <dbReference type="ARBA" id="ARBA00022692"/>
    </source>
</evidence>
<feature type="transmembrane region" description="Helical" evidence="8">
    <location>
        <begin position="202"/>
        <end position="221"/>
    </location>
</feature>
<feature type="transmembrane region" description="Helical" evidence="8">
    <location>
        <begin position="80"/>
        <end position="103"/>
    </location>
</feature>
<dbReference type="eggNOG" id="COG2814">
    <property type="taxonomic scope" value="Bacteria"/>
</dbReference>
<feature type="transmembrane region" description="Helical" evidence="8">
    <location>
        <begin position="170"/>
        <end position="196"/>
    </location>
</feature>
<feature type="domain" description="Major facilitator superfamily (MFS) profile" evidence="9">
    <location>
        <begin position="46"/>
        <end position="464"/>
    </location>
</feature>
<feature type="transmembrane region" description="Helical" evidence="8">
    <location>
        <begin position="287"/>
        <end position="310"/>
    </location>
</feature>
<evidence type="ECO:0000313" key="11">
    <source>
        <dbReference type="Proteomes" id="UP000001410"/>
    </source>
</evidence>
<evidence type="ECO:0000256" key="6">
    <source>
        <dbReference type="ARBA" id="ARBA00022989"/>
    </source>
</evidence>
<dbReference type="STRING" id="199310.c2173"/>
<feature type="transmembrane region" description="Helical" evidence="8">
    <location>
        <begin position="42"/>
        <end position="60"/>
    </location>
</feature>
<proteinExistence type="inferred from homology"/>
<evidence type="ECO:0000256" key="1">
    <source>
        <dbReference type="ARBA" id="ARBA00004141"/>
    </source>
</evidence>
<dbReference type="GO" id="GO:0016020">
    <property type="term" value="C:membrane"/>
    <property type="evidence" value="ECO:0007669"/>
    <property type="project" value="UniProtKB-SubCell"/>
</dbReference>
<evidence type="ECO:0000256" key="4">
    <source>
        <dbReference type="ARBA" id="ARBA00022475"/>
    </source>
</evidence>
<dbReference type="InterPro" id="IPR036259">
    <property type="entry name" value="MFS_trans_sf"/>
</dbReference>
<dbReference type="PROSITE" id="PS50850">
    <property type="entry name" value="MFS"/>
    <property type="match status" value="1"/>
</dbReference>
<keyword evidence="3" id="KW-0813">Transport</keyword>
<protein>
    <submittedName>
        <fullName evidence="10">Hypothetical metabolite transport protein ydjE</fullName>
    </submittedName>
</protein>
<evidence type="ECO:0000256" key="7">
    <source>
        <dbReference type="ARBA" id="ARBA00023136"/>
    </source>
</evidence>
<feature type="transmembrane region" description="Helical" evidence="8">
    <location>
        <begin position="137"/>
        <end position="158"/>
    </location>
</feature>
<evidence type="ECO:0000259" key="9">
    <source>
        <dbReference type="PROSITE" id="PS50850"/>
    </source>
</evidence>
<feature type="transmembrane region" description="Helical" evidence="8">
    <location>
        <begin position="439"/>
        <end position="461"/>
    </location>
</feature>
<dbReference type="HOGENOM" id="CLU_001265_46_6_6"/>
<name>A0A0H2V957_ECOL6</name>
<dbReference type="CDD" id="cd17316">
    <property type="entry name" value="MFS_SV2_like"/>
    <property type="match status" value="1"/>
</dbReference>
<organism evidence="10 11">
    <name type="scientific">Escherichia coli O6:H1 (strain CFT073 / ATCC 700928 / UPEC)</name>
    <dbReference type="NCBI Taxonomy" id="199310"/>
    <lineage>
        <taxon>Bacteria</taxon>
        <taxon>Pseudomonadati</taxon>
        <taxon>Pseudomonadota</taxon>
        <taxon>Gammaproteobacteria</taxon>
        <taxon>Enterobacterales</taxon>
        <taxon>Enterobacteriaceae</taxon>
        <taxon>Escherichia</taxon>
    </lineage>
</organism>
<evidence type="ECO:0000256" key="2">
    <source>
        <dbReference type="ARBA" id="ARBA00010992"/>
    </source>
</evidence>
<dbReference type="KEGG" id="ecc:c2173"/>
<dbReference type="EMBL" id="AE014075">
    <property type="protein sequence ID" value="AAN80632.1"/>
    <property type="molecule type" value="Genomic_DNA"/>
</dbReference>
<comment type="similarity">
    <text evidence="2">Belongs to the major facilitator superfamily. Sugar transporter (TC 2.A.1.1) family.</text>
</comment>
<dbReference type="InterPro" id="IPR005828">
    <property type="entry name" value="MFS_sugar_transport-like"/>
</dbReference>
<evidence type="ECO:0000256" key="3">
    <source>
        <dbReference type="ARBA" id="ARBA00022448"/>
    </source>
</evidence>
<dbReference type="PANTHER" id="PTHR23511:SF34">
    <property type="entry name" value="SYNAPTIC VESICLE GLYCOPROTEIN 2"/>
    <property type="match status" value="1"/>
</dbReference>
<dbReference type="FunFam" id="1.20.1250.20:FF:000458">
    <property type="entry name" value="Inner membrane metabolite transport protein ydjE"/>
    <property type="match status" value="1"/>
</dbReference>
<dbReference type="PANTHER" id="PTHR23511">
    <property type="entry name" value="SYNAPTIC VESICLE GLYCOPROTEIN 2"/>
    <property type="match status" value="1"/>
</dbReference>
<dbReference type="SUPFAM" id="SSF103473">
    <property type="entry name" value="MFS general substrate transporter"/>
    <property type="match status" value="1"/>
</dbReference>
<keyword evidence="7 8" id="KW-0472">Membrane</keyword>
<evidence type="ECO:0000256" key="8">
    <source>
        <dbReference type="SAM" id="Phobius"/>
    </source>
</evidence>
<feature type="transmembrane region" description="Helical" evidence="8">
    <location>
        <begin position="350"/>
        <end position="369"/>
    </location>
</feature>
<dbReference type="Gene3D" id="1.20.1250.20">
    <property type="entry name" value="MFS general substrate transporter like domains"/>
    <property type="match status" value="1"/>
</dbReference>
<gene>
    <name evidence="10" type="primary">ydjE</name>
    <name evidence="10" type="ordered locus">c2173</name>
</gene>
<sequence>MMIKMRQVNLPQLLPFLANPRHPMEQYDQIGARLDRLPLARFHYRIFGIISFSLLLTGFLSYSGNVVLAKLVSNGWSNNFLNAAFTSALMFGYFIGSLTGGFIGDYFGRRRAFRINLLIVGIAATGAAFVPDMHWLIFFRFLMGTGMGALIMVGYASFTEFIPATVRGKWSARLSFVGNWSPMLSAAIGVVVIAFFSWRIMFLLGGIGILLAWFLSGKYFIESPRWLAGKGQIAGAESQLREVEQQIEREKSIRLPPLTLNQSNSKVKVIKGTFWLLFKGEMLRRTLVAITVLIAMNISLYTITVWIPTIFVNSGIDVDKSILMTAVIMIGAPVGIFIAALIIDHFPRRLFGSALLIIIAVLGYIYSIQTTEWAILIYGLVMIFFLYMYVCFASAVYIPELWPTHLRLRGSGFVNAVGRIVAVFTPYGVAALLTHYGSITVFMVLGVMLVLCALVLSIFGIETRKVSLEEISEVN</sequence>
<evidence type="ECO:0000313" key="10">
    <source>
        <dbReference type="EMBL" id="AAN80632.1"/>
    </source>
</evidence>
<keyword evidence="4" id="KW-1003">Cell membrane</keyword>
<dbReference type="Pfam" id="PF00083">
    <property type="entry name" value="Sugar_tr"/>
    <property type="match status" value="1"/>
</dbReference>
<feature type="transmembrane region" description="Helical" evidence="8">
    <location>
        <begin position="375"/>
        <end position="398"/>
    </location>
</feature>
<feature type="transmembrane region" description="Helical" evidence="8">
    <location>
        <begin position="322"/>
        <end position="343"/>
    </location>
</feature>
<feature type="transmembrane region" description="Helical" evidence="8">
    <location>
        <begin position="115"/>
        <end position="131"/>
    </location>
</feature>
<dbReference type="Proteomes" id="UP000001410">
    <property type="component" value="Chromosome"/>
</dbReference>
<feature type="transmembrane region" description="Helical" evidence="8">
    <location>
        <begin position="410"/>
        <end position="433"/>
    </location>
</feature>
<accession>A0A0H2V957</accession>
<dbReference type="AlphaFoldDB" id="A0A0H2V957"/>